<gene>
    <name evidence="1" type="ORF">ACFWSS_32705</name>
</gene>
<reference evidence="1 2" key="1">
    <citation type="submission" date="2024-09" db="EMBL/GenBank/DDBJ databases">
        <title>The Natural Products Discovery Center: Release of the First 8490 Sequenced Strains for Exploring Actinobacteria Biosynthetic Diversity.</title>
        <authorList>
            <person name="Kalkreuter E."/>
            <person name="Kautsar S.A."/>
            <person name="Yang D."/>
            <person name="Bader C.D."/>
            <person name="Teijaro C.N."/>
            <person name="Fluegel L."/>
            <person name="Davis C.M."/>
            <person name="Simpson J.R."/>
            <person name="Lauterbach L."/>
            <person name="Steele A.D."/>
            <person name="Gui C."/>
            <person name="Meng S."/>
            <person name="Li G."/>
            <person name="Viehrig K."/>
            <person name="Ye F."/>
            <person name="Su P."/>
            <person name="Kiefer A.F."/>
            <person name="Nichols A."/>
            <person name="Cepeda A.J."/>
            <person name="Yan W."/>
            <person name="Fan B."/>
            <person name="Jiang Y."/>
            <person name="Adhikari A."/>
            <person name="Zheng C.-J."/>
            <person name="Schuster L."/>
            <person name="Cowan T.M."/>
            <person name="Smanski M.J."/>
            <person name="Chevrette M.G."/>
            <person name="De Carvalho L.P.S."/>
            <person name="Shen B."/>
        </authorList>
    </citation>
    <scope>NUCLEOTIDE SEQUENCE [LARGE SCALE GENOMIC DNA]</scope>
    <source>
        <strain evidence="1 2">NPDC058546</strain>
    </source>
</reference>
<dbReference type="RefSeq" id="WP_351460945.1">
    <property type="nucleotide sequence ID" value="NZ_JBHXOF010000035.1"/>
</dbReference>
<comment type="caution">
    <text evidence="1">The sequence shown here is derived from an EMBL/GenBank/DDBJ whole genome shotgun (WGS) entry which is preliminary data.</text>
</comment>
<evidence type="ECO:0008006" key="3">
    <source>
        <dbReference type="Google" id="ProtNLM"/>
    </source>
</evidence>
<dbReference type="Proteomes" id="UP001598251">
    <property type="component" value="Unassembled WGS sequence"/>
</dbReference>
<accession>A0ABW6ETA6</accession>
<name>A0ABW6ETA6_9ACTN</name>
<evidence type="ECO:0000313" key="1">
    <source>
        <dbReference type="EMBL" id="MFD4217637.1"/>
    </source>
</evidence>
<sequence length="162" mass="17003">MTRTPATRWFIEAGAEAGPLCSAWNRGAAADVPIGHLWDVVRVTTRLGFDVLGRVRSIGAELGPVLETPARGAVEFVVTPGTARTWPDLMGTRATSRGVLRCPPPHVTVASGLRSTGARRWIVPPLYAPATTDADALCEAVAAALLDRASAALALAGRGVRR</sequence>
<protein>
    <recommendedName>
        <fullName evidence="3">DNA primase/polymerase bifunctional N-terminal domain-containing protein</fullName>
    </recommendedName>
</protein>
<keyword evidence="2" id="KW-1185">Reference proteome</keyword>
<organism evidence="1 2">
    <name type="scientific">Streptomyces sindenensis</name>
    <dbReference type="NCBI Taxonomy" id="67363"/>
    <lineage>
        <taxon>Bacteria</taxon>
        <taxon>Bacillati</taxon>
        <taxon>Actinomycetota</taxon>
        <taxon>Actinomycetes</taxon>
        <taxon>Kitasatosporales</taxon>
        <taxon>Streptomycetaceae</taxon>
        <taxon>Streptomyces</taxon>
    </lineage>
</organism>
<dbReference type="EMBL" id="JBHXOF010000035">
    <property type="protein sequence ID" value="MFD4217637.1"/>
    <property type="molecule type" value="Genomic_DNA"/>
</dbReference>
<evidence type="ECO:0000313" key="2">
    <source>
        <dbReference type="Proteomes" id="UP001598251"/>
    </source>
</evidence>
<proteinExistence type="predicted"/>